<sequence length="650" mass="70200">MPLQDVSNDPTMIDWLRQSGHAHVLDERLLNPNVSASPPPFNIPYGQSTSLSSPIHGFNMGYTSSSPQINSVNRSSSFLQPPYHSTSSYEGAAHPLSPLLVAPSYGHQSSPIHFTSSPTQFLSPDTNRQQIDADIENMKRDPNTRVLQRPPQEDVVYKQRVFVRYLQPPTPPVGGTIIVIKRAPPAPPTPPPVTIRERPPPMPSAEGTTVIDKIVPPGPKPPRQVIIEQYPPLPPKPRDVIIERWLPLAPRQRRILYERLPPPIQQATRPIIVQYGSPHVRVQREVVMAPATQLPYQQVACHTDINQLLSQIGGNQAVCSTLPPSSLVSYNPYTSIQPNCGIVGQPQPNIVILQNGQSSTMPSSIYGMPLTCVCTPSQISGLGAYGCGVSTVPASGLSTGQTAVFNVPDNVPIDNVLRQLGIDPHTIQRSSNAPFPDPQSAVSNVWNAISHASPSYPMDPRSAVSHVWNAASHASPPHSMDPRSAVSHVWNAASHASPSYPTDPRSAVSHVWNAAARASPSYPTDPKSAVSHVWDAAVHANPSFPMDPRSAVSNVWNAAAHMGDYNRPTSPTVGQAWEKIEQYLRGQPNNAVQSVWNQMSHPSSSPPQSIYPPAPMPPNYPPPPTNYPPPSGGMSSAGASVLARLFGGGQ</sequence>
<evidence type="ECO:0000313" key="6">
    <source>
        <dbReference type="Proteomes" id="UP000663870"/>
    </source>
</evidence>
<feature type="compositionally biased region" description="Pro residues" evidence="1">
    <location>
        <begin position="609"/>
        <end position="631"/>
    </location>
</feature>
<protein>
    <submittedName>
        <fullName evidence="2">Uncharacterized protein</fullName>
    </submittedName>
</protein>
<feature type="region of interest" description="Disordered" evidence="1">
    <location>
        <begin position="180"/>
        <end position="217"/>
    </location>
</feature>
<organism evidence="2 5">
    <name type="scientific">Rotaria sordida</name>
    <dbReference type="NCBI Taxonomy" id="392033"/>
    <lineage>
        <taxon>Eukaryota</taxon>
        <taxon>Metazoa</taxon>
        <taxon>Spiralia</taxon>
        <taxon>Gnathifera</taxon>
        <taxon>Rotifera</taxon>
        <taxon>Eurotatoria</taxon>
        <taxon>Bdelloidea</taxon>
        <taxon>Philodinida</taxon>
        <taxon>Philodinidae</taxon>
        <taxon>Rotaria</taxon>
    </lineage>
</organism>
<dbReference type="EMBL" id="CAJNOL010000005">
    <property type="protein sequence ID" value="CAF0730793.1"/>
    <property type="molecule type" value="Genomic_DNA"/>
</dbReference>
<evidence type="ECO:0000313" key="3">
    <source>
        <dbReference type="EMBL" id="CAF0730793.1"/>
    </source>
</evidence>
<reference evidence="2" key="1">
    <citation type="submission" date="2021-02" db="EMBL/GenBank/DDBJ databases">
        <authorList>
            <person name="Nowell W R."/>
        </authorList>
    </citation>
    <scope>NUCLEOTIDE SEQUENCE</scope>
</reference>
<name>A0A813N1M1_9BILA</name>
<dbReference type="AlphaFoldDB" id="A0A813N1M1"/>
<accession>A0A813N1M1</accession>
<evidence type="ECO:0000313" key="2">
    <source>
        <dbReference type="EMBL" id="CAF0729681.1"/>
    </source>
</evidence>
<dbReference type="Proteomes" id="UP000663854">
    <property type="component" value="Unassembled WGS sequence"/>
</dbReference>
<evidence type="ECO:0000313" key="4">
    <source>
        <dbReference type="EMBL" id="CAF0732236.1"/>
    </source>
</evidence>
<feature type="region of interest" description="Disordered" evidence="1">
    <location>
        <begin position="597"/>
        <end position="650"/>
    </location>
</feature>
<gene>
    <name evidence="3" type="ORF">JXQ802_LOCUS481</name>
    <name evidence="4" type="ORF">JXQ802_LOCUS583</name>
    <name evidence="2" type="ORF">PYM288_LOCUS860</name>
</gene>
<dbReference type="EMBL" id="CAJNOH010000004">
    <property type="protein sequence ID" value="CAF0729681.1"/>
    <property type="molecule type" value="Genomic_DNA"/>
</dbReference>
<evidence type="ECO:0000256" key="1">
    <source>
        <dbReference type="SAM" id="MobiDB-lite"/>
    </source>
</evidence>
<dbReference type="EMBL" id="CAJNOL010000006">
    <property type="protein sequence ID" value="CAF0732236.1"/>
    <property type="molecule type" value="Genomic_DNA"/>
</dbReference>
<proteinExistence type="predicted"/>
<feature type="compositionally biased region" description="Pro residues" evidence="1">
    <location>
        <begin position="184"/>
        <end position="193"/>
    </location>
</feature>
<keyword evidence="6" id="KW-1185">Reference proteome</keyword>
<dbReference type="Proteomes" id="UP000663870">
    <property type="component" value="Unassembled WGS sequence"/>
</dbReference>
<evidence type="ECO:0000313" key="5">
    <source>
        <dbReference type="Proteomes" id="UP000663854"/>
    </source>
</evidence>
<comment type="caution">
    <text evidence="2">The sequence shown here is derived from an EMBL/GenBank/DDBJ whole genome shotgun (WGS) entry which is preliminary data.</text>
</comment>